<organism evidence="2 3">
    <name type="scientific">Symbiodinium pilosum</name>
    <name type="common">Dinoflagellate</name>
    <dbReference type="NCBI Taxonomy" id="2952"/>
    <lineage>
        <taxon>Eukaryota</taxon>
        <taxon>Sar</taxon>
        <taxon>Alveolata</taxon>
        <taxon>Dinophyceae</taxon>
        <taxon>Suessiales</taxon>
        <taxon>Symbiodiniaceae</taxon>
        <taxon>Symbiodinium</taxon>
    </lineage>
</organism>
<feature type="non-terminal residue" evidence="2">
    <location>
        <position position="194"/>
    </location>
</feature>
<feature type="compositionally biased region" description="Basic and acidic residues" evidence="1">
    <location>
        <begin position="185"/>
        <end position="194"/>
    </location>
</feature>
<proteinExistence type="predicted"/>
<evidence type="ECO:0000313" key="3">
    <source>
        <dbReference type="Proteomes" id="UP000649617"/>
    </source>
</evidence>
<keyword evidence="3" id="KW-1185">Reference proteome</keyword>
<protein>
    <submittedName>
        <fullName evidence="2">Ankrd17 protein</fullName>
    </submittedName>
</protein>
<sequence>SLALKLCSPQGLLSEGTGGMPISYILKVSSAISTLDLQSAECESASEKEMLLQAIERLAGSVATASSRCRQLLQDGLSVMHQRGQQIFVQAVSWLKDAKLDVPKGTVDYTEQSALTGDAANTPEPLPETSEAHSRNSSKTSSPDNEESGHQDPALEEPEEEQSPEREEQEEHVPGTEEETAESPGGRRESEELE</sequence>
<dbReference type="Proteomes" id="UP000649617">
    <property type="component" value="Unassembled WGS sequence"/>
</dbReference>
<evidence type="ECO:0000313" key="2">
    <source>
        <dbReference type="EMBL" id="CAE7218305.1"/>
    </source>
</evidence>
<reference evidence="2" key="1">
    <citation type="submission" date="2021-02" db="EMBL/GenBank/DDBJ databases">
        <authorList>
            <person name="Dougan E. K."/>
            <person name="Rhodes N."/>
            <person name="Thang M."/>
            <person name="Chan C."/>
        </authorList>
    </citation>
    <scope>NUCLEOTIDE SEQUENCE</scope>
</reference>
<evidence type="ECO:0000256" key="1">
    <source>
        <dbReference type="SAM" id="MobiDB-lite"/>
    </source>
</evidence>
<dbReference type="OrthoDB" id="442607at2759"/>
<dbReference type="AlphaFoldDB" id="A0A812K7F7"/>
<feature type="non-terminal residue" evidence="2">
    <location>
        <position position="1"/>
    </location>
</feature>
<comment type="caution">
    <text evidence="2">The sequence shown here is derived from an EMBL/GenBank/DDBJ whole genome shotgun (WGS) entry which is preliminary data.</text>
</comment>
<name>A0A812K7F7_SYMPI</name>
<accession>A0A812K7F7</accession>
<feature type="region of interest" description="Disordered" evidence="1">
    <location>
        <begin position="113"/>
        <end position="194"/>
    </location>
</feature>
<gene>
    <name evidence="2" type="primary">Ankrd17</name>
    <name evidence="2" type="ORF">SPIL2461_LOCUS2748</name>
</gene>
<feature type="compositionally biased region" description="Basic and acidic residues" evidence="1">
    <location>
        <begin position="163"/>
        <end position="175"/>
    </location>
</feature>
<dbReference type="EMBL" id="CAJNIZ010003077">
    <property type="protein sequence ID" value="CAE7218305.1"/>
    <property type="molecule type" value="Genomic_DNA"/>
</dbReference>